<dbReference type="PANTHER" id="PTHR42648">
    <property type="entry name" value="TRANSPOSASE, PUTATIVE-RELATED"/>
    <property type="match status" value="1"/>
</dbReference>
<keyword evidence="3" id="KW-1185">Reference proteome</keyword>
<dbReference type="AlphaFoldDB" id="A0AAE1WAV7"/>
<dbReference type="InterPro" id="IPR039537">
    <property type="entry name" value="Retrotran_Ty1/copia-like"/>
</dbReference>
<dbReference type="PANTHER" id="PTHR42648:SF27">
    <property type="entry name" value="RNA-DIRECTED DNA POLYMERASE"/>
    <property type="match status" value="1"/>
</dbReference>
<dbReference type="Proteomes" id="UP001289374">
    <property type="component" value="Unassembled WGS sequence"/>
</dbReference>
<reference evidence="2" key="2">
    <citation type="journal article" date="2024" name="Plant">
        <title>Genomic evolution and insights into agronomic trait innovations of Sesamum species.</title>
        <authorList>
            <person name="Miao H."/>
            <person name="Wang L."/>
            <person name="Qu L."/>
            <person name="Liu H."/>
            <person name="Sun Y."/>
            <person name="Le M."/>
            <person name="Wang Q."/>
            <person name="Wei S."/>
            <person name="Zheng Y."/>
            <person name="Lin W."/>
            <person name="Duan Y."/>
            <person name="Cao H."/>
            <person name="Xiong S."/>
            <person name="Wang X."/>
            <person name="Wei L."/>
            <person name="Li C."/>
            <person name="Ma Q."/>
            <person name="Ju M."/>
            <person name="Zhao R."/>
            <person name="Li G."/>
            <person name="Mu C."/>
            <person name="Tian Q."/>
            <person name="Mei H."/>
            <person name="Zhang T."/>
            <person name="Gao T."/>
            <person name="Zhang H."/>
        </authorList>
    </citation>
    <scope>NUCLEOTIDE SEQUENCE</scope>
    <source>
        <strain evidence="2">K16</strain>
    </source>
</reference>
<protein>
    <submittedName>
        <fullName evidence="2">Copia protein</fullName>
    </submittedName>
</protein>
<proteinExistence type="predicted"/>
<gene>
    <name evidence="2" type="ORF">Sango_2311600</name>
</gene>
<sequence>MAWQKRGTLLDMVRSMMSSIELPPYFCGNALETATNLLNMAPSKVIPRTPYEIWLGKPASYKYLRVWGSPAYVKRLLGNKLDSRSNLCRFVGYPKKTAGYYFYDPSEQKISISRNTVFLEKGFSEDSRQHEVLLEESSETPQQNDATSFEPLVPTDGVSVLCRSIRESRPPKRYGFIGLTSQFDNNPRTYGEAMSDIDLDKRLEAMKSEMDSRGTNQIDVKTAFLDGFVEEEIFMDQPEGFTFIGEE</sequence>
<evidence type="ECO:0000313" key="3">
    <source>
        <dbReference type="Proteomes" id="UP001289374"/>
    </source>
</evidence>
<evidence type="ECO:0000313" key="2">
    <source>
        <dbReference type="EMBL" id="KAK4389746.1"/>
    </source>
</evidence>
<evidence type="ECO:0000259" key="1">
    <source>
        <dbReference type="Pfam" id="PF25597"/>
    </source>
</evidence>
<comment type="caution">
    <text evidence="2">The sequence shown here is derived from an EMBL/GenBank/DDBJ whole genome shotgun (WGS) entry which is preliminary data.</text>
</comment>
<organism evidence="2 3">
    <name type="scientific">Sesamum angolense</name>
    <dbReference type="NCBI Taxonomy" id="2727404"/>
    <lineage>
        <taxon>Eukaryota</taxon>
        <taxon>Viridiplantae</taxon>
        <taxon>Streptophyta</taxon>
        <taxon>Embryophyta</taxon>
        <taxon>Tracheophyta</taxon>
        <taxon>Spermatophyta</taxon>
        <taxon>Magnoliopsida</taxon>
        <taxon>eudicotyledons</taxon>
        <taxon>Gunneridae</taxon>
        <taxon>Pentapetalae</taxon>
        <taxon>asterids</taxon>
        <taxon>lamiids</taxon>
        <taxon>Lamiales</taxon>
        <taxon>Pedaliaceae</taxon>
        <taxon>Sesamum</taxon>
    </lineage>
</organism>
<feature type="domain" description="Retroviral polymerase SH3-like" evidence="1">
    <location>
        <begin position="70"/>
        <end position="127"/>
    </location>
</feature>
<reference evidence="2" key="1">
    <citation type="submission" date="2020-06" db="EMBL/GenBank/DDBJ databases">
        <authorList>
            <person name="Li T."/>
            <person name="Hu X."/>
            <person name="Zhang T."/>
            <person name="Song X."/>
            <person name="Zhang H."/>
            <person name="Dai N."/>
            <person name="Sheng W."/>
            <person name="Hou X."/>
            <person name="Wei L."/>
        </authorList>
    </citation>
    <scope>NUCLEOTIDE SEQUENCE</scope>
    <source>
        <strain evidence="2">K16</strain>
        <tissue evidence="2">Leaf</tissue>
    </source>
</reference>
<dbReference type="InterPro" id="IPR057670">
    <property type="entry name" value="SH3_retrovirus"/>
</dbReference>
<accession>A0AAE1WAV7</accession>
<name>A0AAE1WAV7_9LAMI</name>
<dbReference type="EMBL" id="JACGWL010000013">
    <property type="protein sequence ID" value="KAK4389746.1"/>
    <property type="molecule type" value="Genomic_DNA"/>
</dbReference>
<dbReference type="Pfam" id="PF25597">
    <property type="entry name" value="SH3_retrovirus"/>
    <property type="match status" value="1"/>
</dbReference>